<proteinExistence type="predicted"/>
<dbReference type="RefSeq" id="WP_313767083.1">
    <property type="nucleotide sequence ID" value="NZ_BAAAVH010000020.1"/>
</dbReference>
<accession>A0ABW1F1I5</accession>
<sequence>MDDRPKHDHSDWEEVVFAARERARSRQARMIERYGLSGDVQYDWSLDDARITWSRGGEVFLTGRLTMIGSVSLSRGTWLWSWANDSLPRVALGDIEKVRRFGEANGYPVLPWPGFDHHPELVAEARMVAASLLDAEGLWAESLDDVQLHFLVHDLTLSAGHR</sequence>
<comment type="caution">
    <text evidence="1">The sequence shown here is derived from an EMBL/GenBank/DDBJ whole genome shotgun (WGS) entry which is preliminary data.</text>
</comment>
<keyword evidence="2" id="KW-1185">Reference proteome</keyword>
<dbReference type="InterPro" id="IPR049249">
    <property type="entry name" value="DUF6882"/>
</dbReference>
<evidence type="ECO:0000313" key="2">
    <source>
        <dbReference type="Proteomes" id="UP001596067"/>
    </source>
</evidence>
<dbReference type="EMBL" id="JBHSOD010000031">
    <property type="protein sequence ID" value="MFC5887789.1"/>
    <property type="molecule type" value="Genomic_DNA"/>
</dbReference>
<reference evidence="2" key="1">
    <citation type="journal article" date="2019" name="Int. J. Syst. Evol. Microbiol.">
        <title>The Global Catalogue of Microorganisms (GCM) 10K type strain sequencing project: providing services to taxonomists for standard genome sequencing and annotation.</title>
        <authorList>
            <consortium name="The Broad Institute Genomics Platform"/>
            <consortium name="The Broad Institute Genome Sequencing Center for Infectious Disease"/>
            <person name="Wu L."/>
            <person name="Ma J."/>
        </authorList>
    </citation>
    <scope>NUCLEOTIDE SEQUENCE [LARGE SCALE GENOMIC DNA]</scope>
    <source>
        <strain evidence="2">CGMCC 4.1469</strain>
    </source>
</reference>
<evidence type="ECO:0000313" key="1">
    <source>
        <dbReference type="EMBL" id="MFC5887789.1"/>
    </source>
</evidence>
<gene>
    <name evidence="1" type="ORF">ACFP0N_22755</name>
</gene>
<name>A0ABW1F1I5_9ACTN</name>
<dbReference type="Pfam" id="PF21813">
    <property type="entry name" value="DUF6882"/>
    <property type="match status" value="1"/>
</dbReference>
<protein>
    <submittedName>
        <fullName evidence="1">DUF6882 domain-containing protein</fullName>
    </submittedName>
</protein>
<organism evidence="1 2">
    <name type="scientific">Kitasatospora aburaviensis</name>
    <dbReference type="NCBI Taxonomy" id="67265"/>
    <lineage>
        <taxon>Bacteria</taxon>
        <taxon>Bacillati</taxon>
        <taxon>Actinomycetota</taxon>
        <taxon>Actinomycetes</taxon>
        <taxon>Kitasatosporales</taxon>
        <taxon>Streptomycetaceae</taxon>
        <taxon>Kitasatospora</taxon>
    </lineage>
</organism>
<dbReference type="Proteomes" id="UP001596067">
    <property type="component" value="Unassembled WGS sequence"/>
</dbReference>